<evidence type="ECO:0000313" key="4">
    <source>
        <dbReference type="EMBL" id="KAJ1604836.1"/>
    </source>
</evidence>
<organism evidence="4">
    <name type="scientific">Cryptosporidium canis</name>
    <dbReference type="NCBI Taxonomy" id="195482"/>
    <lineage>
        <taxon>Eukaryota</taxon>
        <taxon>Sar</taxon>
        <taxon>Alveolata</taxon>
        <taxon>Apicomplexa</taxon>
        <taxon>Conoidasida</taxon>
        <taxon>Coccidia</taxon>
        <taxon>Eucoccidiorida</taxon>
        <taxon>Eimeriorina</taxon>
        <taxon>Cryptosporidiidae</taxon>
        <taxon>Cryptosporidium</taxon>
    </lineage>
</organism>
<name>A0A9D5DDY8_9CRYT</name>
<evidence type="ECO:0000256" key="1">
    <source>
        <dbReference type="SAM" id="MobiDB-lite"/>
    </source>
</evidence>
<keyword evidence="2" id="KW-0812">Transmembrane</keyword>
<evidence type="ECO:0000259" key="3">
    <source>
        <dbReference type="Pfam" id="PF10260"/>
    </source>
</evidence>
<accession>A0A9D5DDY8</accession>
<dbReference type="EMBL" id="JAPCXC010000118">
    <property type="protein sequence ID" value="KAJ1604836.1"/>
    <property type="molecule type" value="Genomic_DNA"/>
</dbReference>
<sequence>MEDSDAGTGVTEHARSNVLKYLVALLIYVASWYFLGKLGVIVVTIIGLFLNTSSAPRGEGQLSAYGILNPGFRRMLGDLRLEQLERQLFNRYVESDEDGEERENRSGQERYSDDEMNYPISKFSNKKCPRCNSGKKYKRCCALKLKG</sequence>
<dbReference type="AlphaFoldDB" id="A0A9D5DDY8"/>
<keyword evidence="2" id="KW-0472">Membrane</keyword>
<dbReference type="PANTHER" id="PTHR13527">
    <property type="entry name" value="SAYSVFN DOMAIN-CONTAINING PROTEIN 1"/>
    <property type="match status" value="1"/>
</dbReference>
<feature type="transmembrane region" description="Helical" evidence="2">
    <location>
        <begin position="25"/>
        <end position="50"/>
    </location>
</feature>
<dbReference type="Proteomes" id="UP001067231">
    <property type="component" value="Unassembled WGS sequence"/>
</dbReference>
<feature type="domain" description="SAYSvFN" evidence="3">
    <location>
        <begin position="24"/>
        <end position="88"/>
    </location>
</feature>
<dbReference type="InterPro" id="IPR019387">
    <property type="entry name" value="SAYSvFN_dom"/>
</dbReference>
<proteinExistence type="predicted"/>
<gene>
    <name evidence="4" type="ORF">OJ253_3446</name>
</gene>
<reference evidence="4" key="1">
    <citation type="submission" date="2022-10" db="EMBL/GenBank/DDBJ databases">
        <title>Adaptive evolution leads to modifications in subtelomeric GC content in a zoonotic Cryptosporidium species.</title>
        <authorList>
            <person name="Li J."/>
            <person name="Feng Y."/>
            <person name="Xiao L."/>
        </authorList>
    </citation>
    <scope>NUCLEOTIDE SEQUENCE</scope>
    <source>
        <strain evidence="4">33844</strain>
    </source>
</reference>
<protein>
    <recommendedName>
        <fullName evidence="3">SAYSvFN domain-containing protein</fullName>
    </recommendedName>
</protein>
<keyword evidence="2" id="KW-1133">Transmembrane helix</keyword>
<evidence type="ECO:0000256" key="2">
    <source>
        <dbReference type="SAM" id="Phobius"/>
    </source>
</evidence>
<dbReference type="PANTHER" id="PTHR13527:SF0">
    <property type="entry name" value="SAYSVFN DOMAIN-CONTAINING PROTEIN 1"/>
    <property type="match status" value="1"/>
</dbReference>
<comment type="caution">
    <text evidence="4">The sequence shown here is derived from an EMBL/GenBank/DDBJ whole genome shotgun (WGS) entry which is preliminary data.</text>
</comment>
<feature type="region of interest" description="Disordered" evidence="1">
    <location>
        <begin position="95"/>
        <end position="114"/>
    </location>
</feature>
<dbReference type="InterPro" id="IPR039159">
    <property type="entry name" value="SAYSD1"/>
</dbReference>
<feature type="compositionally biased region" description="Basic and acidic residues" evidence="1">
    <location>
        <begin position="102"/>
        <end position="113"/>
    </location>
</feature>
<dbReference type="Pfam" id="PF10260">
    <property type="entry name" value="SAYSvFN"/>
    <property type="match status" value="1"/>
</dbReference>
<dbReference type="Gene3D" id="3.10.450.50">
    <property type="match status" value="1"/>
</dbReference>
<dbReference type="OrthoDB" id="344081at2759"/>